<name>X6PD86_RETFI</name>
<comment type="caution">
    <text evidence="1">The sequence shown here is derived from an EMBL/GenBank/DDBJ whole genome shotgun (WGS) entry which is preliminary data.</text>
</comment>
<organism evidence="1 2">
    <name type="scientific">Reticulomyxa filosa</name>
    <dbReference type="NCBI Taxonomy" id="46433"/>
    <lineage>
        <taxon>Eukaryota</taxon>
        <taxon>Sar</taxon>
        <taxon>Rhizaria</taxon>
        <taxon>Retaria</taxon>
        <taxon>Foraminifera</taxon>
        <taxon>Monothalamids</taxon>
        <taxon>Reticulomyxidae</taxon>
        <taxon>Reticulomyxa</taxon>
    </lineage>
</organism>
<accession>X6PD86</accession>
<protein>
    <submittedName>
        <fullName evidence="1">Uncharacterized protein</fullName>
    </submittedName>
</protein>
<feature type="non-terminal residue" evidence="1">
    <location>
        <position position="206"/>
    </location>
</feature>
<dbReference type="Proteomes" id="UP000023152">
    <property type="component" value="Unassembled WGS sequence"/>
</dbReference>
<keyword evidence="2" id="KW-1185">Reference proteome</keyword>
<sequence>MQKKKDGIQKKRYNIRDTRPTNGITFSLKILNTIIQPFTHFNFHCSNYVQFFCFINQIKNVNEKYFYFLKKGHVTTPFFLKKLNLKKLININNMGNQNTTQKQITAHFQTLKWLPTTLIHSQCVLHKHELLICGGYDQRACYSYHTLRNEYKFICEYPRDVQLHGHCVVKLVDSNSNNDKDNNQITLLSFDLIHMEKNKHTLVMKY</sequence>
<evidence type="ECO:0000313" key="2">
    <source>
        <dbReference type="Proteomes" id="UP000023152"/>
    </source>
</evidence>
<dbReference type="EMBL" id="ASPP01000679">
    <property type="protein sequence ID" value="ETO36435.1"/>
    <property type="molecule type" value="Genomic_DNA"/>
</dbReference>
<evidence type="ECO:0000313" key="1">
    <source>
        <dbReference type="EMBL" id="ETO36435.1"/>
    </source>
</evidence>
<proteinExistence type="predicted"/>
<gene>
    <name evidence="1" type="ORF">RFI_00626</name>
</gene>
<dbReference type="AlphaFoldDB" id="X6PD86"/>
<reference evidence="1 2" key="1">
    <citation type="journal article" date="2013" name="Curr. Biol.">
        <title>The Genome of the Foraminiferan Reticulomyxa filosa.</title>
        <authorList>
            <person name="Glockner G."/>
            <person name="Hulsmann N."/>
            <person name="Schleicher M."/>
            <person name="Noegel A.A."/>
            <person name="Eichinger L."/>
            <person name="Gallinger C."/>
            <person name="Pawlowski J."/>
            <person name="Sierra R."/>
            <person name="Euteneuer U."/>
            <person name="Pillet L."/>
            <person name="Moustafa A."/>
            <person name="Platzer M."/>
            <person name="Groth M."/>
            <person name="Szafranski K."/>
            <person name="Schliwa M."/>
        </authorList>
    </citation>
    <scope>NUCLEOTIDE SEQUENCE [LARGE SCALE GENOMIC DNA]</scope>
</reference>